<reference evidence="1 2" key="1">
    <citation type="submission" date="2015-04" db="EMBL/GenBank/DDBJ databases">
        <authorList>
            <person name="Syromyatnikov M.Y."/>
            <person name="Popov V.N."/>
        </authorList>
    </citation>
    <scope>NUCLEOTIDE SEQUENCE [LARGE SCALE GENOMIC DNA]</scope>
</reference>
<dbReference type="EMBL" id="CVRI01000014">
    <property type="protein sequence ID" value="CRK89796.1"/>
    <property type="molecule type" value="Genomic_DNA"/>
</dbReference>
<dbReference type="AlphaFoldDB" id="A0A1J1HQY1"/>
<gene>
    <name evidence="1" type="ORF">CLUMA_CG003589</name>
</gene>
<sequence>MFNTFASFNVINMQVETRKVDKNIKGKSALDYDDVNRLSILCYSEEAPDGTDYRRTFRLIYIRSHGVF</sequence>
<accession>A0A1J1HQY1</accession>
<dbReference type="Proteomes" id="UP000183832">
    <property type="component" value="Unassembled WGS sequence"/>
</dbReference>
<protein>
    <submittedName>
        <fullName evidence="1">CLUMA_CG003589, isoform A</fullName>
    </submittedName>
</protein>
<organism evidence="1 2">
    <name type="scientific">Clunio marinus</name>
    <dbReference type="NCBI Taxonomy" id="568069"/>
    <lineage>
        <taxon>Eukaryota</taxon>
        <taxon>Metazoa</taxon>
        <taxon>Ecdysozoa</taxon>
        <taxon>Arthropoda</taxon>
        <taxon>Hexapoda</taxon>
        <taxon>Insecta</taxon>
        <taxon>Pterygota</taxon>
        <taxon>Neoptera</taxon>
        <taxon>Endopterygota</taxon>
        <taxon>Diptera</taxon>
        <taxon>Nematocera</taxon>
        <taxon>Chironomoidea</taxon>
        <taxon>Chironomidae</taxon>
        <taxon>Clunio</taxon>
    </lineage>
</organism>
<proteinExistence type="predicted"/>
<evidence type="ECO:0000313" key="2">
    <source>
        <dbReference type="Proteomes" id="UP000183832"/>
    </source>
</evidence>
<name>A0A1J1HQY1_9DIPT</name>
<evidence type="ECO:0000313" key="1">
    <source>
        <dbReference type="EMBL" id="CRK89796.1"/>
    </source>
</evidence>
<keyword evidence="2" id="KW-1185">Reference proteome</keyword>